<organism evidence="2 3">
    <name type="scientific">Microbacterium betulae</name>
    <dbReference type="NCBI Taxonomy" id="2981139"/>
    <lineage>
        <taxon>Bacteria</taxon>
        <taxon>Bacillati</taxon>
        <taxon>Actinomycetota</taxon>
        <taxon>Actinomycetes</taxon>
        <taxon>Micrococcales</taxon>
        <taxon>Microbacteriaceae</taxon>
        <taxon>Microbacterium</taxon>
    </lineage>
</organism>
<proteinExistence type="predicted"/>
<feature type="domain" description="Nudix hydrolase" evidence="1">
    <location>
        <begin position="39"/>
        <end position="168"/>
    </location>
</feature>
<dbReference type="GO" id="GO:0016787">
    <property type="term" value="F:hydrolase activity"/>
    <property type="evidence" value="ECO:0007669"/>
    <property type="project" value="UniProtKB-KW"/>
</dbReference>
<dbReference type="Proteomes" id="UP001305498">
    <property type="component" value="Chromosome"/>
</dbReference>
<reference evidence="2 3" key="1">
    <citation type="submission" date="2023-02" db="EMBL/GenBank/DDBJ databases">
        <title>Microbacterium betulae sp. nov., isolated from birch wood.</title>
        <authorList>
            <person name="Pasciak M."/>
            <person name="Pawlik K.J."/>
            <person name="Martynowski D."/>
            <person name="Laczmanski L."/>
            <person name="Ciekot J."/>
            <person name="Szponar B."/>
            <person name="Wojcik-Fatla A."/>
            <person name="Mackiewicz B."/>
            <person name="Farian E."/>
            <person name="Cholewa G."/>
            <person name="Cholewa A."/>
            <person name="Dutkiewicz J."/>
        </authorList>
    </citation>
    <scope>NUCLEOTIDE SEQUENCE [LARGE SCALE GENOMIC DNA]</scope>
    <source>
        <strain evidence="2 3">AB</strain>
    </source>
</reference>
<dbReference type="AlphaFoldDB" id="A0AA97I6X0"/>
<dbReference type="RefSeq" id="WP_317139301.1">
    <property type="nucleotide sequence ID" value="NZ_CP118157.1"/>
</dbReference>
<evidence type="ECO:0000313" key="2">
    <source>
        <dbReference type="EMBL" id="WOF22830.1"/>
    </source>
</evidence>
<name>A0AA97I6X0_9MICO</name>
<gene>
    <name evidence="2" type="ORF">N8K70_15760</name>
</gene>
<dbReference type="SUPFAM" id="SSF55811">
    <property type="entry name" value="Nudix"/>
    <property type="match status" value="1"/>
</dbReference>
<evidence type="ECO:0000313" key="3">
    <source>
        <dbReference type="Proteomes" id="UP001305498"/>
    </source>
</evidence>
<sequence>MTWVTKSSRVAYENAWIRVREDEVSRPAGEDGVYGVVEVRHPAVFVVALDADDRVLLVEVDRYTVGRSWEVVAGGSDGEAAEQAARRELLEESGLEAGEWHEVGQMNALNGICIAPEVVFVARDLRLAADAAAHQAEEGITASRWVPLPDALRMTVTGEITDGETIAALAMAAVHLRAL</sequence>
<dbReference type="InterPro" id="IPR000086">
    <property type="entry name" value="NUDIX_hydrolase_dom"/>
</dbReference>
<dbReference type="EMBL" id="CP118157">
    <property type="protein sequence ID" value="WOF22830.1"/>
    <property type="molecule type" value="Genomic_DNA"/>
</dbReference>
<accession>A0AA97I6X0</accession>
<evidence type="ECO:0000259" key="1">
    <source>
        <dbReference type="PROSITE" id="PS51462"/>
    </source>
</evidence>
<dbReference type="Gene3D" id="3.90.79.10">
    <property type="entry name" value="Nucleoside Triphosphate Pyrophosphohydrolase"/>
    <property type="match status" value="1"/>
</dbReference>
<dbReference type="InterPro" id="IPR015797">
    <property type="entry name" value="NUDIX_hydrolase-like_dom_sf"/>
</dbReference>
<dbReference type="PROSITE" id="PS51462">
    <property type="entry name" value="NUDIX"/>
    <property type="match status" value="1"/>
</dbReference>
<protein>
    <submittedName>
        <fullName evidence="2">NUDIX hydrolase</fullName>
    </submittedName>
</protein>
<keyword evidence="3" id="KW-1185">Reference proteome</keyword>
<dbReference type="KEGG" id="mbet:N8K70_15760"/>
<dbReference type="Pfam" id="PF00293">
    <property type="entry name" value="NUDIX"/>
    <property type="match status" value="1"/>
</dbReference>
<keyword evidence="2" id="KW-0378">Hydrolase</keyword>